<feature type="signal peptide" evidence="1">
    <location>
        <begin position="1"/>
        <end position="22"/>
    </location>
</feature>
<feature type="domain" description="Protein CPL1-like" evidence="2">
    <location>
        <begin position="263"/>
        <end position="328"/>
    </location>
</feature>
<dbReference type="InterPro" id="IPR048661">
    <property type="entry name" value="CPL1-like"/>
</dbReference>
<dbReference type="SUPFAM" id="SSF57184">
    <property type="entry name" value="Growth factor receptor domain"/>
    <property type="match status" value="2"/>
</dbReference>
<feature type="chain" id="PRO_5021230987" description="Protein CPL1-like domain-containing protein" evidence="1">
    <location>
        <begin position="23"/>
        <end position="330"/>
    </location>
</feature>
<dbReference type="Gene3D" id="2.10.50.30">
    <property type="entry name" value="GPCR, family 3, nine cysteines domain"/>
    <property type="match status" value="1"/>
</dbReference>
<dbReference type="STRING" id="50990.A0A4Y7Q9Z5"/>
<keyword evidence="1" id="KW-0732">Signal</keyword>
<gene>
    <name evidence="3" type="ORF">BD410DRAFT_827271</name>
</gene>
<evidence type="ECO:0000256" key="1">
    <source>
        <dbReference type="SAM" id="SignalP"/>
    </source>
</evidence>
<protein>
    <recommendedName>
        <fullName evidence="2">Protein CPL1-like domain-containing protein</fullName>
    </recommendedName>
</protein>
<dbReference type="VEuPathDB" id="FungiDB:BD410DRAFT_827271"/>
<organism evidence="3 4">
    <name type="scientific">Rickenella mellea</name>
    <dbReference type="NCBI Taxonomy" id="50990"/>
    <lineage>
        <taxon>Eukaryota</taxon>
        <taxon>Fungi</taxon>
        <taxon>Dikarya</taxon>
        <taxon>Basidiomycota</taxon>
        <taxon>Agaricomycotina</taxon>
        <taxon>Agaricomycetes</taxon>
        <taxon>Hymenochaetales</taxon>
        <taxon>Rickenellaceae</taxon>
        <taxon>Rickenella</taxon>
    </lineage>
</organism>
<proteinExistence type="predicted"/>
<sequence length="330" mass="34318">MFYSRKLAFFAVAFSLATTALATCPAGKYWHNNKCATCPAGTFSHRYASSCTHCPSGTFSTGGAAQCSHCPGGSIPAPDAKSCHKCPGGSIPASNGRSCKSCPRGTIPNKASTQCIPKPPRCPAGEFLNGRHCSRCPAGTFSRYPGENSCSECPEDTFSAPGATSCKHCPVGHGCDARSGPGQCKPKACGPGQHKFFGKCQPCPRGTFETHGQCKHCPYGLTSSPGSTLCRPSPSHRAKKQRDLTCEKPGFQQCRVASGSSAYECIDTQNTLDSCGGCVAYGDESGVSGGRDCSAIEHANTVRCNKGSCVVESCSGDYKVSDDQGSCVPA</sequence>
<dbReference type="EMBL" id="ML170167">
    <property type="protein sequence ID" value="TDL24275.1"/>
    <property type="molecule type" value="Genomic_DNA"/>
</dbReference>
<dbReference type="InterPro" id="IPR009030">
    <property type="entry name" value="Growth_fac_rcpt_cys_sf"/>
</dbReference>
<name>A0A4Y7Q9Z5_9AGAM</name>
<evidence type="ECO:0000259" key="2">
    <source>
        <dbReference type="Pfam" id="PF21671"/>
    </source>
</evidence>
<reference evidence="3 4" key="1">
    <citation type="submission" date="2018-06" db="EMBL/GenBank/DDBJ databases">
        <title>A transcriptomic atlas of mushroom development highlights an independent origin of complex multicellularity.</title>
        <authorList>
            <consortium name="DOE Joint Genome Institute"/>
            <person name="Krizsan K."/>
            <person name="Almasi E."/>
            <person name="Merenyi Z."/>
            <person name="Sahu N."/>
            <person name="Viragh M."/>
            <person name="Koszo T."/>
            <person name="Mondo S."/>
            <person name="Kiss B."/>
            <person name="Balint B."/>
            <person name="Kues U."/>
            <person name="Barry K."/>
            <person name="Hegedus J.C."/>
            <person name="Henrissat B."/>
            <person name="Johnson J."/>
            <person name="Lipzen A."/>
            <person name="Ohm R."/>
            <person name="Nagy I."/>
            <person name="Pangilinan J."/>
            <person name="Yan J."/>
            <person name="Xiong Y."/>
            <person name="Grigoriev I.V."/>
            <person name="Hibbett D.S."/>
            <person name="Nagy L.G."/>
        </authorList>
    </citation>
    <scope>NUCLEOTIDE SEQUENCE [LARGE SCALE GENOMIC DNA]</scope>
    <source>
        <strain evidence="3 4">SZMC22713</strain>
    </source>
</reference>
<evidence type="ECO:0000313" key="3">
    <source>
        <dbReference type="EMBL" id="TDL24275.1"/>
    </source>
</evidence>
<evidence type="ECO:0000313" key="4">
    <source>
        <dbReference type="Proteomes" id="UP000294933"/>
    </source>
</evidence>
<dbReference type="Pfam" id="PF21671">
    <property type="entry name" value="CPL1-like"/>
    <property type="match status" value="1"/>
</dbReference>
<dbReference type="PANTHER" id="PTHR46967:SF2">
    <property type="entry name" value="SUSHI, VON WILLEBRAND FACTOR TYPE A, EGF AND PENTRAXIN DOMAIN-CONTAINING PROTEIN 1-LIKE"/>
    <property type="match status" value="1"/>
</dbReference>
<dbReference type="OrthoDB" id="439917at2759"/>
<dbReference type="SMART" id="SM01411">
    <property type="entry name" value="Ephrin_rec_like"/>
    <property type="match status" value="4"/>
</dbReference>
<dbReference type="Proteomes" id="UP000294933">
    <property type="component" value="Unassembled WGS sequence"/>
</dbReference>
<dbReference type="InterPro" id="IPR038550">
    <property type="entry name" value="GPCR_3_9-Cys_sf"/>
</dbReference>
<accession>A0A4Y7Q9Z5</accession>
<keyword evidence="4" id="KW-1185">Reference proteome</keyword>
<dbReference type="Gene3D" id="2.10.50.10">
    <property type="entry name" value="Tumor Necrosis Factor Receptor, subunit A, domain 2"/>
    <property type="match status" value="2"/>
</dbReference>
<dbReference type="AlphaFoldDB" id="A0A4Y7Q9Z5"/>
<dbReference type="PANTHER" id="PTHR46967">
    <property type="entry name" value="INSULIN-LIKE GROWTH FACTOR BINDING PROTEIN,N-TERMINAL"/>
    <property type="match status" value="1"/>
</dbReference>